<organism evidence="7 8">
    <name type="scientific">Nocardioides hankookensis</name>
    <dbReference type="NCBI Taxonomy" id="443157"/>
    <lineage>
        <taxon>Bacteria</taxon>
        <taxon>Bacillati</taxon>
        <taxon>Actinomycetota</taxon>
        <taxon>Actinomycetes</taxon>
        <taxon>Propionibacteriales</taxon>
        <taxon>Nocardioidaceae</taxon>
        <taxon>Nocardioides</taxon>
    </lineage>
</organism>
<dbReference type="CDD" id="cd06170">
    <property type="entry name" value="LuxR_C_like"/>
    <property type="match status" value="1"/>
</dbReference>
<feature type="modified residue" description="4-aspartylphosphate" evidence="4">
    <location>
        <position position="54"/>
    </location>
</feature>
<evidence type="ECO:0000313" key="7">
    <source>
        <dbReference type="EMBL" id="MFC6045123.1"/>
    </source>
</evidence>
<dbReference type="SMART" id="SM00421">
    <property type="entry name" value="HTH_LUXR"/>
    <property type="match status" value="1"/>
</dbReference>
<evidence type="ECO:0000259" key="6">
    <source>
        <dbReference type="PROSITE" id="PS50110"/>
    </source>
</evidence>
<dbReference type="PANTHER" id="PTHR44688">
    <property type="entry name" value="DNA-BINDING TRANSCRIPTIONAL ACTIVATOR DEVR_DOSR"/>
    <property type="match status" value="1"/>
</dbReference>
<dbReference type="PROSITE" id="PS50110">
    <property type="entry name" value="RESPONSE_REGULATORY"/>
    <property type="match status" value="1"/>
</dbReference>
<comment type="caution">
    <text evidence="7">The sequence shown here is derived from an EMBL/GenBank/DDBJ whole genome shotgun (WGS) entry which is preliminary data.</text>
</comment>
<dbReference type="PROSITE" id="PS50043">
    <property type="entry name" value="HTH_LUXR_2"/>
    <property type="match status" value="1"/>
</dbReference>
<dbReference type="InterPro" id="IPR011006">
    <property type="entry name" value="CheY-like_superfamily"/>
</dbReference>
<dbReference type="InterPro" id="IPR001789">
    <property type="entry name" value="Sig_transdc_resp-reg_receiver"/>
</dbReference>
<dbReference type="SUPFAM" id="SSF46894">
    <property type="entry name" value="C-terminal effector domain of the bipartite response regulators"/>
    <property type="match status" value="1"/>
</dbReference>
<dbReference type="InterPro" id="IPR016032">
    <property type="entry name" value="Sig_transdc_resp-reg_C-effctor"/>
</dbReference>
<dbReference type="Pfam" id="PF00196">
    <property type="entry name" value="GerE"/>
    <property type="match status" value="1"/>
</dbReference>
<dbReference type="SUPFAM" id="SSF52172">
    <property type="entry name" value="CheY-like"/>
    <property type="match status" value="1"/>
</dbReference>
<feature type="domain" description="HTH luxR-type" evidence="5">
    <location>
        <begin position="139"/>
        <end position="204"/>
    </location>
</feature>
<dbReference type="InterPro" id="IPR000792">
    <property type="entry name" value="Tscrpt_reg_LuxR_C"/>
</dbReference>
<reference evidence="8" key="1">
    <citation type="journal article" date="2019" name="Int. J. Syst. Evol. Microbiol.">
        <title>The Global Catalogue of Microorganisms (GCM) 10K type strain sequencing project: providing services to taxonomists for standard genome sequencing and annotation.</title>
        <authorList>
            <consortium name="The Broad Institute Genomics Platform"/>
            <consortium name="The Broad Institute Genome Sequencing Center for Infectious Disease"/>
            <person name="Wu L."/>
            <person name="Ma J."/>
        </authorList>
    </citation>
    <scope>NUCLEOTIDE SEQUENCE [LARGE SCALE GENOMIC DNA]</scope>
    <source>
        <strain evidence="8">CCUG 54522</strain>
    </source>
</reference>
<dbReference type="PANTHER" id="PTHR44688:SF16">
    <property type="entry name" value="DNA-BINDING TRANSCRIPTIONAL ACTIVATOR DEVR_DOSR"/>
    <property type="match status" value="1"/>
</dbReference>
<keyword evidence="4" id="KW-0597">Phosphoprotein</keyword>
<evidence type="ECO:0000313" key="8">
    <source>
        <dbReference type="Proteomes" id="UP001596135"/>
    </source>
</evidence>
<dbReference type="Proteomes" id="UP001596135">
    <property type="component" value="Unassembled WGS sequence"/>
</dbReference>
<dbReference type="RefSeq" id="WP_379157733.1">
    <property type="nucleotide sequence ID" value="NZ_JBHSRJ010000008.1"/>
</dbReference>
<evidence type="ECO:0000256" key="4">
    <source>
        <dbReference type="PROSITE-ProRule" id="PRU00169"/>
    </source>
</evidence>
<keyword evidence="2" id="KW-0238">DNA-binding</keyword>
<dbReference type="EMBL" id="JBHSRJ010000008">
    <property type="protein sequence ID" value="MFC6045123.1"/>
    <property type="molecule type" value="Genomic_DNA"/>
</dbReference>
<evidence type="ECO:0000256" key="1">
    <source>
        <dbReference type="ARBA" id="ARBA00023015"/>
    </source>
</evidence>
<evidence type="ECO:0000256" key="2">
    <source>
        <dbReference type="ARBA" id="ARBA00023125"/>
    </source>
</evidence>
<dbReference type="Gene3D" id="3.40.50.2300">
    <property type="match status" value="1"/>
</dbReference>
<feature type="domain" description="Response regulatory" evidence="6">
    <location>
        <begin position="8"/>
        <end position="118"/>
    </location>
</feature>
<protein>
    <submittedName>
        <fullName evidence="7">LuxR C-terminal-related transcriptional regulator</fullName>
    </submittedName>
</protein>
<proteinExistence type="predicted"/>
<gene>
    <name evidence="7" type="ORF">ACFPYL_18690</name>
</gene>
<accession>A0ABW1LPT1</accession>
<keyword evidence="1" id="KW-0805">Transcription regulation</keyword>
<dbReference type="PRINTS" id="PR00038">
    <property type="entry name" value="HTHLUXR"/>
</dbReference>
<keyword evidence="8" id="KW-1185">Reference proteome</keyword>
<evidence type="ECO:0000259" key="5">
    <source>
        <dbReference type="PROSITE" id="PS50043"/>
    </source>
</evidence>
<name>A0ABW1LPT1_9ACTN</name>
<sequence length="228" mass="24644">MGGSGPIRIAVVNDYELVVLGVASALAPYGDRIEVVELDSQLPLLSSVDILLYDTFGQAQGDAIDLDALGASSSRRVVIFSWNTDPHLVERALDAGADGYVSKAIGADELVTLLERVHRGEVVLPPASAELPDDEFGRWPGDREGLSARESEILSLITQGLSNDQIAERAFITKNTIKSHVRSIYRKIGVERRAQAVVWGVQHGMAPHARRTVGEDVQARARDVLDPG</sequence>
<keyword evidence="3" id="KW-0804">Transcription</keyword>
<evidence type="ECO:0000256" key="3">
    <source>
        <dbReference type="ARBA" id="ARBA00023163"/>
    </source>
</evidence>